<accession>A0A3A2ZPG0</accession>
<dbReference type="Proteomes" id="UP000266188">
    <property type="component" value="Unassembled WGS sequence"/>
</dbReference>
<proteinExistence type="predicted"/>
<name>A0A3A2ZPG0_9EURO</name>
<keyword evidence="1" id="KW-0732">Signal</keyword>
<feature type="chain" id="PRO_5018164886" description="Phosphoglycerate mutase family protein" evidence="1">
    <location>
        <begin position="23"/>
        <end position="153"/>
    </location>
</feature>
<sequence length="153" mass="17115">MICPLPLSIFMLFLTSLSITTATIHPTVYIIRHGEQSGDPDDHGLGPVGVKRAQCLRHVFGAGSPYNIGYIAAPKVKWNGDHRRPYETVLPLATDLGLTVDTSCKRNQPKCVKKLVKHYKDSGNILVSWRHGKLREIAMELGNRDPPEYPEDR</sequence>
<keyword evidence="3" id="KW-1185">Reference proteome</keyword>
<dbReference type="STRING" id="2070753.A0A3A2ZPG0"/>
<evidence type="ECO:0000313" key="3">
    <source>
        <dbReference type="Proteomes" id="UP000266188"/>
    </source>
</evidence>
<organism evidence="2 3">
    <name type="scientific">Aspergillus sclerotialis</name>
    <dbReference type="NCBI Taxonomy" id="2070753"/>
    <lineage>
        <taxon>Eukaryota</taxon>
        <taxon>Fungi</taxon>
        <taxon>Dikarya</taxon>
        <taxon>Ascomycota</taxon>
        <taxon>Pezizomycotina</taxon>
        <taxon>Eurotiomycetes</taxon>
        <taxon>Eurotiomycetidae</taxon>
        <taxon>Eurotiales</taxon>
        <taxon>Aspergillaceae</taxon>
        <taxon>Aspergillus</taxon>
        <taxon>Aspergillus subgen. Polypaecilum</taxon>
    </lineage>
</organism>
<comment type="caution">
    <text evidence="2">The sequence shown here is derived from an EMBL/GenBank/DDBJ whole genome shotgun (WGS) entry which is preliminary data.</text>
</comment>
<feature type="signal peptide" evidence="1">
    <location>
        <begin position="1"/>
        <end position="22"/>
    </location>
</feature>
<dbReference type="InterPro" id="IPR029033">
    <property type="entry name" value="His_PPase_superfam"/>
</dbReference>
<dbReference type="EMBL" id="MVGC01000076">
    <property type="protein sequence ID" value="RJE24570.1"/>
    <property type="molecule type" value="Genomic_DNA"/>
</dbReference>
<evidence type="ECO:0008006" key="4">
    <source>
        <dbReference type="Google" id="ProtNLM"/>
    </source>
</evidence>
<protein>
    <recommendedName>
        <fullName evidence="4">Phosphoglycerate mutase family protein</fullName>
    </recommendedName>
</protein>
<dbReference type="AlphaFoldDB" id="A0A3A2ZPG0"/>
<evidence type="ECO:0000256" key="1">
    <source>
        <dbReference type="SAM" id="SignalP"/>
    </source>
</evidence>
<dbReference type="SUPFAM" id="SSF53254">
    <property type="entry name" value="Phosphoglycerate mutase-like"/>
    <property type="match status" value="1"/>
</dbReference>
<gene>
    <name evidence="2" type="ORF">PHISCL_03101</name>
</gene>
<reference evidence="3" key="1">
    <citation type="submission" date="2017-02" db="EMBL/GenBank/DDBJ databases">
        <authorList>
            <person name="Tafer H."/>
            <person name="Lopandic K."/>
        </authorList>
    </citation>
    <scope>NUCLEOTIDE SEQUENCE [LARGE SCALE GENOMIC DNA]</scope>
    <source>
        <strain evidence="3">CBS 366.77</strain>
    </source>
</reference>
<dbReference type="OrthoDB" id="425925at2759"/>
<evidence type="ECO:0000313" key="2">
    <source>
        <dbReference type="EMBL" id="RJE24570.1"/>
    </source>
</evidence>